<accession>B7PMN9</accession>
<dbReference type="AlphaFoldDB" id="B7PMN9"/>
<dbReference type="GO" id="GO:0005829">
    <property type="term" value="C:cytosol"/>
    <property type="evidence" value="ECO:0000318"/>
    <property type="project" value="GO_Central"/>
</dbReference>
<dbReference type="HOGENOM" id="CLU_015899_4_0_1"/>
<dbReference type="Proteomes" id="UP000001555">
    <property type="component" value="Unassembled WGS sequence"/>
</dbReference>
<dbReference type="STRING" id="6945.B7PMN9"/>
<organism>
    <name type="scientific">Ixodes scapularis</name>
    <name type="common">Black-legged tick</name>
    <name type="synonym">Deer tick</name>
    <dbReference type="NCBI Taxonomy" id="6945"/>
    <lineage>
        <taxon>Eukaryota</taxon>
        <taxon>Metazoa</taxon>
        <taxon>Ecdysozoa</taxon>
        <taxon>Arthropoda</taxon>
        <taxon>Chelicerata</taxon>
        <taxon>Arachnida</taxon>
        <taxon>Acari</taxon>
        <taxon>Parasitiformes</taxon>
        <taxon>Ixodida</taxon>
        <taxon>Ixodoidea</taxon>
        <taxon>Ixodidae</taxon>
        <taxon>Ixodinae</taxon>
        <taxon>Ixodes</taxon>
    </lineage>
</organism>
<dbReference type="GO" id="GO:0016853">
    <property type="term" value="F:isomerase activity"/>
    <property type="evidence" value="ECO:0007669"/>
    <property type="project" value="UniProtKB-KW"/>
</dbReference>
<dbReference type="SUPFAM" id="SSF54695">
    <property type="entry name" value="POZ domain"/>
    <property type="match status" value="1"/>
</dbReference>
<dbReference type="InterPro" id="IPR000210">
    <property type="entry name" value="BTB/POZ_dom"/>
</dbReference>
<dbReference type="VEuPathDB" id="VectorBase:ISCP_032667"/>
<evidence type="ECO:0000313" key="2">
    <source>
        <dbReference type="EMBL" id="EEC07861.1"/>
    </source>
</evidence>
<dbReference type="InParanoid" id="B7PMN9"/>
<protein>
    <submittedName>
        <fullName evidence="2 3">Topoisomerase TOP1-interacting protein BTBD1, putative</fullName>
    </submittedName>
</protein>
<evidence type="ECO:0000313" key="4">
    <source>
        <dbReference type="Proteomes" id="UP000001555"/>
    </source>
</evidence>
<dbReference type="PROSITE" id="PS50097">
    <property type="entry name" value="BTB"/>
    <property type="match status" value="1"/>
</dbReference>
<sequence length="273" mass="30963">MESTRNDITFFTRGLYTDVEFLVGNYSHVPRRIRAHKLLLAMRNEVFEVMFYGDLPEENEIRITDLHPDGFLGFLKYLYSQRAIFDSLEQAMQTRAAAQKYLETKLVNACDEFIQNSLQPSNVCKVLDYVIKEGDLGTLDDIIDEFLAHEAVGVLASEAFVAASRETIFRILRSPRLVAPELYIIDRVATWALARCRRGPAKIPATALQETMRPFLSELRFLTLTVEQFVAGPATWNILTERDALAIVSNIVEPGSKPLPAGICTKIKPREDY</sequence>
<dbReference type="PANTHER" id="PTHR45774:SF4">
    <property type="entry name" value="AXUNDEAD, ISOFORM F"/>
    <property type="match status" value="1"/>
</dbReference>
<keyword evidence="2" id="KW-0413">Isomerase</keyword>
<dbReference type="EnsemblMetazoa" id="ISCW006447-RA">
    <property type="protein sequence ID" value="ISCW006447-PA"/>
    <property type="gene ID" value="ISCW006447"/>
</dbReference>
<feature type="domain" description="BTB" evidence="1">
    <location>
        <begin position="17"/>
        <end position="87"/>
    </location>
</feature>
<dbReference type="PaxDb" id="6945-B7PMN9"/>
<dbReference type="OrthoDB" id="6476770at2759"/>
<dbReference type="PANTHER" id="PTHR45774">
    <property type="entry name" value="BTB/POZ DOMAIN-CONTAINING"/>
    <property type="match status" value="1"/>
</dbReference>
<dbReference type="EMBL" id="DS748487">
    <property type="protein sequence ID" value="EEC07861.1"/>
    <property type="molecule type" value="Genomic_DNA"/>
</dbReference>
<dbReference type="Gene3D" id="3.30.710.10">
    <property type="entry name" value="Potassium Channel Kv1.1, Chain A"/>
    <property type="match status" value="1"/>
</dbReference>
<dbReference type="VEuPathDB" id="VectorBase:ISCW006447"/>
<keyword evidence="4" id="KW-1185">Reference proteome</keyword>
<dbReference type="SMART" id="SM00225">
    <property type="entry name" value="BTB"/>
    <property type="match status" value="1"/>
</dbReference>
<reference evidence="2 4" key="1">
    <citation type="submission" date="2008-03" db="EMBL/GenBank/DDBJ databases">
        <title>Annotation of Ixodes scapularis.</title>
        <authorList>
            <consortium name="Ixodes scapularis Genome Project Consortium"/>
            <person name="Caler E."/>
            <person name="Hannick L.I."/>
            <person name="Bidwell S."/>
            <person name="Joardar V."/>
            <person name="Thiagarajan M."/>
            <person name="Amedeo P."/>
            <person name="Galinsky K.J."/>
            <person name="Schobel S."/>
            <person name="Inman J."/>
            <person name="Hostetler J."/>
            <person name="Miller J."/>
            <person name="Hammond M."/>
            <person name="Megy K."/>
            <person name="Lawson D."/>
            <person name="Kodira C."/>
            <person name="Sutton G."/>
            <person name="Meyer J."/>
            <person name="Hill C.A."/>
            <person name="Birren B."/>
            <person name="Nene V."/>
            <person name="Collins F."/>
            <person name="Alarcon-Chaidez F."/>
            <person name="Wikel S."/>
            <person name="Strausberg R."/>
        </authorList>
    </citation>
    <scope>NUCLEOTIDE SEQUENCE [LARGE SCALE GENOMIC DNA]</scope>
    <source>
        <strain evidence="4">Wikel</strain>
        <strain evidence="2">Wikel colony</strain>
    </source>
</reference>
<evidence type="ECO:0000259" key="1">
    <source>
        <dbReference type="PROSITE" id="PS50097"/>
    </source>
</evidence>
<dbReference type="FunCoup" id="B7PMN9">
    <property type="interactions" value="29"/>
</dbReference>
<proteinExistence type="predicted"/>
<gene>
    <name evidence="2" type="ORF">IscW_ISCW006447</name>
</gene>
<dbReference type="EMBL" id="ABJB010229226">
    <property type="status" value="NOT_ANNOTATED_CDS"/>
    <property type="molecule type" value="Genomic_DNA"/>
</dbReference>
<dbReference type="GO" id="GO:0022008">
    <property type="term" value="P:neurogenesis"/>
    <property type="evidence" value="ECO:0000318"/>
    <property type="project" value="GO_Central"/>
</dbReference>
<dbReference type="InterPro" id="IPR011333">
    <property type="entry name" value="SKP1/BTB/POZ_sf"/>
</dbReference>
<dbReference type="VEuPathDB" id="VectorBase:ISCI006447"/>
<reference evidence="3" key="2">
    <citation type="submission" date="2020-05" db="UniProtKB">
        <authorList>
            <consortium name="EnsemblMetazoa"/>
        </authorList>
    </citation>
    <scope>IDENTIFICATION</scope>
    <source>
        <strain evidence="3">wikel</strain>
    </source>
</reference>
<dbReference type="Pfam" id="PF00651">
    <property type="entry name" value="BTB"/>
    <property type="match status" value="1"/>
</dbReference>
<evidence type="ECO:0000313" key="3">
    <source>
        <dbReference type="EnsemblMetazoa" id="ISCW006447-PA"/>
    </source>
</evidence>
<name>B7PMN9_IXOSC</name>